<dbReference type="Proteomes" id="UP000663722">
    <property type="component" value="Chromosome"/>
</dbReference>
<accession>A0A975GP17</accession>
<protein>
    <submittedName>
        <fullName evidence="1">Uncharacterized protein</fullName>
    </submittedName>
</protein>
<evidence type="ECO:0000313" key="2">
    <source>
        <dbReference type="Proteomes" id="UP000663722"/>
    </source>
</evidence>
<dbReference type="AlphaFoldDB" id="A0A975GP17"/>
<proteinExistence type="predicted"/>
<dbReference type="EMBL" id="CP061800">
    <property type="protein sequence ID" value="QTA88362.1"/>
    <property type="molecule type" value="Genomic_DNA"/>
</dbReference>
<evidence type="ECO:0000313" key="1">
    <source>
        <dbReference type="EMBL" id="QTA88362.1"/>
    </source>
</evidence>
<sequence length="80" mass="8732">MSEQINSDIACLKILFFAIISRSKSFRDECGKSEKPGFFPPEEVYPGRKSRVSSPFAVSVQCAGEQRNPAFSPGGSVSRS</sequence>
<dbReference type="KEGG" id="dmm:dnm_044060"/>
<reference evidence="1" key="1">
    <citation type="journal article" date="2021" name="Microb. Physiol.">
        <title>Proteogenomic Insights into the Physiology of Marine, Sulfate-Reducing, Filamentous Desulfonema limicola and Desulfonema magnum.</title>
        <authorList>
            <person name="Schnaars V."/>
            <person name="Wohlbrand L."/>
            <person name="Scheve S."/>
            <person name="Hinrichs C."/>
            <person name="Reinhardt R."/>
            <person name="Rabus R."/>
        </authorList>
    </citation>
    <scope>NUCLEOTIDE SEQUENCE</scope>
    <source>
        <strain evidence="1">4be13</strain>
    </source>
</reference>
<name>A0A975GP17_9BACT</name>
<gene>
    <name evidence="1" type="ORF">dnm_044060</name>
</gene>
<organism evidence="1 2">
    <name type="scientific">Desulfonema magnum</name>
    <dbReference type="NCBI Taxonomy" id="45655"/>
    <lineage>
        <taxon>Bacteria</taxon>
        <taxon>Pseudomonadati</taxon>
        <taxon>Thermodesulfobacteriota</taxon>
        <taxon>Desulfobacteria</taxon>
        <taxon>Desulfobacterales</taxon>
        <taxon>Desulfococcaceae</taxon>
        <taxon>Desulfonema</taxon>
    </lineage>
</organism>
<keyword evidence="2" id="KW-1185">Reference proteome</keyword>